<proteinExistence type="predicted"/>
<name>A0ABD3TD84_9LAMI</name>
<dbReference type="InterPro" id="IPR001245">
    <property type="entry name" value="Ser-Thr/Tyr_kinase_cat_dom"/>
</dbReference>
<accession>A0ABD3TD84</accession>
<dbReference type="AlphaFoldDB" id="A0ABD3TD84"/>
<dbReference type="Pfam" id="PF07714">
    <property type="entry name" value="PK_Tyr_Ser-Thr"/>
    <property type="match status" value="2"/>
</dbReference>
<evidence type="ECO:0000259" key="1">
    <source>
        <dbReference type="PROSITE" id="PS50011"/>
    </source>
</evidence>
<evidence type="ECO:0000313" key="2">
    <source>
        <dbReference type="EMBL" id="KAL3834277.1"/>
    </source>
</evidence>
<dbReference type="PANTHER" id="PTHR48010">
    <property type="entry name" value="OS05G0588300 PROTEIN"/>
    <property type="match status" value="1"/>
</dbReference>
<dbReference type="InterPro" id="IPR011009">
    <property type="entry name" value="Kinase-like_dom_sf"/>
</dbReference>
<evidence type="ECO:0000313" key="3">
    <source>
        <dbReference type="Proteomes" id="UP001634393"/>
    </source>
</evidence>
<dbReference type="Proteomes" id="UP001634393">
    <property type="component" value="Unassembled WGS sequence"/>
</dbReference>
<gene>
    <name evidence="2" type="ORF">ACJIZ3_009013</name>
</gene>
<dbReference type="FunFam" id="1.10.510.10:FF:000095">
    <property type="entry name" value="protein STRUBBELIG-RECEPTOR FAMILY 8"/>
    <property type="match status" value="1"/>
</dbReference>
<comment type="caution">
    <text evidence="2">The sequence shown here is derived from an EMBL/GenBank/DDBJ whole genome shotgun (WGS) entry which is preliminary data.</text>
</comment>
<dbReference type="InterPro" id="IPR000719">
    <property type="entry name" value="Prot_kinase_dom"/>
</dbReference>
<feature type="domain" description="Protein kinase" evidence="1">
    <location>
        <begin position="88"/>
        <end position="349"/>
    </location>
</feature>
<reference evidence="2 3" key="1">
    <citation type="submission" date="2024-12" db="EMBL/GenBank/DDBJ databases">
        <title>The unique morphological basis and parallel evolutionary history of personate flowers in Penstemon.</title>
        <authorList>
            <person name="Depatie T.H."/>
            <person name="Wessinger C.A."/>
        </authorList>
    </citation>
    <scope>NUCLEOTIDE SEQUENCE [LARGE SCALE GENOMIC DNA]</scope>
    <source>
        <strain evidence="2">WTNN_2</strain>
        <tissue evidence="2">Leaf</tissue>
    </source>
</reference>
<dbReference type="PANTHER" id="PTHR48010:SF1">
    <property type="entry name" value="PROTEIN KINASE DOMAIN-CONTAINING PROTEIN"/>
    <property type="match status" value="1"/>
</dbReference>
<organism evidence="2 3">
    <name type="scientific">Penstemon smallii</name>
    <dbReference type="NCBI Taxonomy" id="265156"/>
    <lineage>
        <taxon>Eukaryota</taxon>
        <taxon>Viridiplantae</taxon>
        <taxon>Streptophyta</taxon>
        <taxon>Embryophyta</taxon>
        <taxon>Tracheophyta</taxon>
        <taxon>Spermatophyta</taxon>
        <taxon>Magnoliopsida</taxon>
        <taxon>eudicotyledons</taxon>
        <taxon>Gunneridae</taxon>
        <taxon>Pentapetalae</taxon>
        <taxon>asterids</taxon>
        <taxon>lamiids</taxon>
        <taxon>Lamiales</taxon>
        <taxon>Plantaginaceae</taxon>
        <taxon>Cheloneae</taxon>
        <taxon>Penstemon</taxon>
    </lineage>
</organism>
<keyword evidence="3" id="KW-1185">Reference proteome</keyword>
<dbReference type="Gene3D" id="3.30.200.20">
    <property type="entry name" value="Phosphorylase Kinase, domain 1"/>
    <property type="match status" value="2"/>
</dbReference>
<feature type="domain" description="Protein kinase" evidence="1">
    <location>
        <begin position="385"/>
        <end position="650"/>
    </location>
</feature>
<dbReference type="EMBL" id="JBJXBP010000004">
    <property type="protein sequence ID" value="KAL3834277.1"/>
    <property type="molecule type" value="Genomic_DNA"/>
</dbReference>
<sequence length="680" mass="76877">MSRNYDNWERLVAAVLRKEQLWKLFHEDSRSPSLRSEASSSTSSNFRYLDSPLHDLSSFSSSFPYQVQPKLVFVSDSTPVFDFKDLLYSSAEVIGKGTVGITYKADMDNGITVVVKQLKLVSMSEAEFKRHMELVQNIRHENVVELRAYFYSKDEKLMLYDHFNKGSVHALLHGRSFENRANLDWETRKRIALGAARGIAHIHTQSGAKLVHGNIKASNIFLDSQHYGCVSEYGLTNMISRYHAPEVNKTENVTQSSDVYNFGILLLELLTRKSPRPATGSHLNFDLVMWINSVKRKEWISKVFDVDLLKNHAIQDQMVNMMQIGIRCVAKAPKNRPKMSTVLKTIEDINRMNTGNYTSTAVNKNNKLVFFDDLDHGHDLDELLGSSAALLGKGTFGTSYKAILGNGISFLVKRLKIPNLIHKEFQQCIELIGSLRHENIGKLKAYFYSTDEQILVYDYYVLESVLHGMYRSSLDWEERLRVAVGAARGIAYIHARGEPELVHGNIKASNIFLNRQQFGCVTDVGLAMLTSQIIVPAKQAAGYRAPEVTHTNKLSQASDVYSFGVVLIELVSGKTSQITTVDGEVLSVVTWIQSIIREEDWGTEVLDSKLLTYENKEGMLRFLQIAMHCVAIYPEHRPKMAEVVRILEEISVISTRLEDLLSKPTLSMESTKFGSIFPTQ</sequence>
<dbReference type="Gene3D" id="1.10.510.10">
    <property type="entry name" value="Transferase(Phosphotransferase) domain 1"/>
    <property type="match status" value="2"/>
</dbReference>
<dbReference type="SUPFAM" id="SSF56112">
    <property type="entry name" value="Protein kinase-like (PK-like)"/>
    <property type="match status" value="2"/>
</dbReference>
<dbReference type="PROSITE" id="PS50011">
    <property type="entry name" value="PROTEIN_KINASE_DOM"/>
    <property type="match status" value="2"/>
</dbReference>
<dbReference type="InterPro" id="IPR050994">
    <property type="entry name" value="At_inactive_RLKs"/>
</dbReference>
<protein>
    <recommendedName>
        <fullName evidence="1">Protein kinase domain-containing protein</fullName>
    </recommendedName>
</protein>